<organism evidence="6 7">
    <name type="scientific">Thermatribacter velox</name>
    <dbReference type="NCBI Taxonomy" id="3039681"/>
    <lineage>
        <taxon>Bacteria</taxon>
        <taxon>Pseudomonadati</taxon>
        <taxon>Atribacterota</taxon>
        <taxon>Atribacteria</taxon>
        <taxon>Atribacterales</taxon>
        <taxon>Thermatribacteraceae</taxon>
        <taxon>Thermatribacter</taxon>
    </lineage>
</organism>
<gene>
    <name evidence="6" type="ORF">QBE54_02270</name>
</gene>
<dbReference type="PANTHER" id="PTHR12682">
    <property type="entry name" value="ARCHEASE"/>
    <property type="match status" value="1"/>
</dbReference>
<dbReference type="Pfam" id="PF01951">
    <property type="entry name" value="Archease"/>
    <property type="match status" value="1"/>
</dbReference>
<dbReference type="EMBL" id="CP121689">
    <property type="protein sequence ID" value="WZL76579.1"/>
    <property type="molecule type" value="Genomic_DNA"/>
</dbReference>
<dbReference type="InterPro" id="IPR036820">
    <property type="entry name" value="Archease_dom_sf"/>
</dbReference>
<proteinExistence type="inferred from homology"/>
<keyword evidence="2" id="KW-0819">tRNA processing</keyword>
<evidence type="ECO:0000259" key="5">
    <source>
        <dbReference type="Pfam" id="PF01951"/>
    </source>
</evidence>
<dbReference type="SUPFAM" id="SSF69819">
    <property type="entry name" value="MTH1598-like"/>
    <property type="match status" value="1"/>
</dbReference>
<dbReference type="InterPro" id="IPR023572">
    <property type="entry name" value="Archease_dom"/>
</dbReference>
<evidence type="ECO:0000256" key="4">
    <source>
        <dbReference type="ARBA" id="ARBA00022837"/>
    </source>
</evidence>
<reference evidence="6 7" key="1">
    <citation type="submission" date="2023-03" db="EMBL/GenBank/DDBJ databases">
        <title>Novel Species.</title>
        <authorList>
            <person name="Ma S."/>
        </authorList>
    </citation>
    <scope>NUCLEOTIDE SEQUENCE [LARGE SCALE GENOMIC DNA]</scope>
    <source>
        <strain evidence="6 7">B11</strain>
    </source>
</reference>
<accession>A0ABZ2YFD3</accession>
<evidence type="ECO:0000313" key="6">
    <source>
        <dbReference type="EMBL" id="WZL76579.1"/>
    </source>
</evidence>
<sequence>MKKFEIIDHTADIGLIAWGRSMEELFANAALGMFHIIADLRGFESPKKDFESEVNLEAGDYEELLVNWLNELLYLFEVEKVLLNHFTVESVGRYFVRARVAGNRINPKEHRILRDVKACTYHQAKVEEVRPGLFRAQVYFDL</sequence>
<name>A0ABZ2YFD3_9BACT</name>
<comment type="similarity">
    <text evidence="1">Belongs to the archease family.</text>
</comment>
<dbReference type="Proteomes" id="UP001461341">
    <property type="component" value="Chromosome"/>
</dbReference>
<dbReference type="InterPro" id="IPR002804">
    <property type="entry name" value="Archease"/>
</dbReference>
<keyword evidence="7" id="KW-1185">Reference proteome</keyword>
<evidence type="ECO:0000313" key="7">
    <source>
        <dbReference type="Proteomes" id="UP001461341"/>
    </source>
</evidence>
<protein>
    <submittedName>
        <fullName evidence="6">Archease</fullName>
    </submittedName>
</protein>
<evidence type="ECO:0000256" key="1">
    <source>
        <dbReference type="ARBA" id="ARBA00007963"/>
    </source>
</evidence>
<dbReference type="Gene3D" id="3.55.10.10">
    <property type="entry name" value="Archease domain"/>
    <property type="match status" value="1"/>
</dbReference>
<dbReference type="PANTHER" id="PTHR12682:SF11">
    <property type="entry name" value="PROTEIN ARCHEASE"/>
    <property type="match status" value="1"/>
</dbReference>
<keyword evidence="3" id="KW-0479">Metal-binding</keyword>
<evidence type="ECO:0000256" key="3">
    <source>
        <dbReference type="ARBA" id="ARBA00022723"/>
    </source>
</evidence>
<dbReference type="RefSeq" id="WP_369018743.1">
    <property type="nucleotide sequence ID" value="NZ_CP121689.1"/>
</dbReference>
<feature type="domain" description="Archease" evidence="5">
    <location>
        <begin position="4"/>
        <end position="142"/>
    </location>
</feature>
<evidence type="ECO:0000256" key="2">
    <source>
        <dbReference type="ARBA" id="ARBA00022694"/>
    </source>
</evidence>
<keyword evidence="4" id="KW-0106">Calcium</keyword>